<protein>
    <recommendedName>
        <fullName evidence="7">Cell division control protein</fullName>
    </recommendedName>
</protein>
<dbReference type="CDD" id="cd00009">
    <property type="entry name" value="AAA"/>
    <property type="match status" value="1"/>
</dbReference>
<evidence type="ECO:0000256" key="4">
    <source>
        <dbReference type="ARBA" id="ARBA00022705"/>
    </source>
</evidence>
<dbReference type="GO" id="GO:0003688">
    <property type="term" value="F:DNA replication origin binding"/>
    <property type="evidence" value="ECO:0007669"/>
    <property type="project" value="TreeGrafter"/>
</dbReference>
<dbReference type="Proteomes" id="UP000256690">
    <property type="component" value="Unassembled WGS sequence"/>
</dbReference>
<evidence type="ECO:0000256" key="5">
    <source>
        <dbReference type="ARBA" id="ARBA00023242"/>
    </source>
</evidence>
<dbReference type="EMBL" id="PVWQ01000018">
    <property type="protein sequence ID" value="RDW60425.1"/>
    <property type="molecule type" value="Genomic_DNA"/>
</dbReference>
<evidence type="ECO:0000259" key="9">
    <source>
        <dbReference type="SMART" id="SM00382"/>
    </source>
</evidence>
<dbReference type="FunFam" id="1.10.8.60:FF:000094">
    <property type="entry name" value="Cell division control protein"/>
    <property type="match status" value="1"/>
</dbReference>
<dbReference type="RefSeq" id="XP_026598537.1">
    <property type="nucleotide sequence ID" value="XM_026752899.1"/>
</dbReference>
<dbReference type="SUPFAM" id="SSF46785">
    <property type="entry name" value="Winged helix' DNA-binding domain"/>
    <property type="match status" value="1"/>
</dbReference>
<dbReference type="OrthoDB" id="1926878at2759"/>
<evidence type="ECO:0000256" key="3">
    <source>
        <dbReference type="ARBA" id="ARBA00022618"/>
    </source>
</evidence>
<dbReference type="PANTHER" id="PTHR10763:SF26">
    <property type="entry name" value="CELL DIVISION CONTROL PROTEIN 6 HOMOLOG"/>
    <property type="match status" value="1"/>
</dbReference>
<evidence type="ECO:0000256" key="8">
    <source>
        <dbReference type="SAM" id="MobiDB-lite"/>
    </source>
</evidence>
<comment type="similarity">
    <text evidence="2 7">Belongs to the CDC6/cdc18 family.</text>
</comment>
<dbReference type="SMART" id="SM00382">
    <property type="entry name" value="AAA"/>
    <property type="match status" value="1"/>
</dbReference>
<dbReference type="PIRSF" id="PIRSF001767">
    <property type="entry name" value="Cdc6"/>
    <property type="match status" value="1"/>
</dbReference>
<dbReference type="InterPro" id="IPR041664">
    <property type="entry name" value="AAA_16"/>
</dbReference>
<dbReference type="Pfam" id="PF09079">
    <property type="entry name" value="WHD_Cdc6"/>
    <property type="match status" value="1"/>
</dbReference>
<keyword evidence="11" id="KW-1185">Reference proteome</keyword>
<dbReference type="GeneID" id="38121253"/>
<feature type="compositionally biased region" description="Polar residues" evidence="8">
    <location>
        <begin position="92"/>
        <end position="121"/>
    </location>
</feature>
<dbReference type="InterPro" id="IPR050311">
    <property type="entry name" value="ORC1/CDC6"/>
</dbReference>
<dbReference type="InterPro" id="IPR036390">
    <property type="entry name" value="WH_DNA-bd_sf"/>
</dbReference>
<gene>
    <name evidence="10" type="ORF">DSM5745_10883</name>
</gene>
<keyword evidence="6" id="KW-0131">Cell cycle</keyword>
<dbReference type="Gene3D" id="1.10.10.10">
    <property type="entry name" value="Winged helix-like DNA-binding domain superfamily/Winged helix DNA-binding domain"/>
    <property type="match status" value="1"/>
</dbReference>
<feature type="region of interest" description="Disordered" evidence="8">
    <location>
        <begin position="593"/>
        <end position="616"/>
    </location>
</feature>
<evidence type="ECO:0000256" key="7">
    <source>
        <dbReference type="PIRNR" id="PIRNR001767"/>
    </source>
</evidence>
<dbReference type="InterPro" id="IPR054425">
    <property type="entry name" value="Cdc6_ORC1-like_ATPase_lid"/>
</dbReference>
<feature type="region of interest" description="Disordered" evidence="8">
    <location>
        <begin position="1"/>
        <end position="127"/>
    </location>
</feature>
<keyword evidence="5" id="KW-0539">Nucleus</keyword>
<accession>A0A3D8QF27</accession>
<dbReference type="STRING" id="1810919.A0A3D8QF27"/>
<comment type="subcellular location">
    <subcellularLocation>
        <location evidence="1">Nucleus</location>
    </subcellularLocation>
</comment>
<reference evidence="10 11" key="1">
    <citation type="journal article" date="2018" name="IMA Fungus">
        <title>IMA Genome-F 9: Draft genome sequence of Annulohypoxylon stygium, Aspergillus mulundensis, Berkeleyomyces basicola (syn. Thielaviopsis basicola), Ceratocystis smalleyi, two Cercospora beticola strains, Coleophoma cylindrospora, Fusarium fracticaudum, Phialophora cf. hyalina, and Morchella septimelata.</title>
        <authorList>
            <person name="Wingfield B.D."/>
            <person name="Bills G.F."/>
            <person name="Dong Y."/>
            <person name="Huang W."/>
            <person name="Nel W.J."/>
            <person name="Swalarsk-Parry B.S."/>
            <person name="Vaghefi N."/>
            <person name="Wilken P.M."/>
            <person name="An Z."/>
            <person name="de Beer Z.W."/>
            <person name="De Vos L."/>
            <person name="Chen L."/>
            <person name="Duong T.A."/>
            <person name="Gao Y."/>
            <person name="Hammerbacher A."/>
            <person name="Kikkert J.R."/>
            <person name="Li Y."/>
            <person name="Li H."/>
            <person name="Li K."/>
            <person name="Li Q."/>
            <person name="Liu X."/>
            <person name="Ma X."/>
            <person name="Naidoo K."/>
            <person name="Pethybridge S.J."/>
            <person name="Sun J."/>
            <person name="Steenkamp E.T."/>
            <person name="van der Nest M.A."/>
            <person name="van Wyk S."/>
            <person name="Wingfield M.J."/>
            <person name="Xiong C."/>
            <person name="Yue Q."/>
            <person name="Zhang X."/>
        </authorList>
    </citation>
    <scope>NUCLEOTIDE SEQUENCE [LARGE SCALE GENOMIC DNA]</scope>
    <source>
        <strain evidence="10 11">DSM 5745</strain>
    </source>
</reference>
<dbReference type="InterPro" id="IPR027417">
    <property type="entry name" value="P-loop_NTPase"/>
</dbReference>
<proteinExistence type="inferred from homology"/>
<keyword evidence="3" id="KW-0132">Cell division</keyword>
<dbReference type="FunFam" id="3.40.50.300:FF:000547">
    <property type="entry name" value="Cell division control protein"/>
    <property type="match status" value="1"/>
</dbReference>
<dbReference type="GO" id="GO:0033314">
    <property type="term" value="P:mitotic DNA replication checkpoint signaling"/>
    <property type="evidence" value="ECO:0007669"/>
    <property type="project" value="TreeGrafter"/>
</dbReference>
<dbReference type="InterPro" id="IPR015163">
    <property type="entry name" value="Cdc6_C"/>
</dbReference>
<keyword evidence="4" id="KW-0235">DNA replication</keyword>
<feature type="domain" description="AAA+ ATPase" evidence="9">
    <location>
        <begin position="218"/>
        <end position="367"/>
    </location>
</feature>
<name>A0A3D8QF27_9EURO</name>
<evidence type="ECO:0000256" key="2">
    <source>
        <dbReference type="ARBA" id="ARBA00006184"/>
    </source>
</evidence>
<dbReference type="Pfam" id="PF13191">
    <property type="entry name" value="AAA_16"/>
    <property type="match status" value="1"/>
</dbReference>
<organism evidence="10 11">
    <name type="scientific">Aspergillus mulundensis</name>
    <dbReference type="NCBI Taxonomy" id="1810919"/>
    <lineage>
        <taxon>Eukaryota</taxon>
        <taxon>Fungi</taxon>
        <taxon>Dikarya</taxon>
        <taxon>Ascomycota</taxon>
        <taxon>Pezizomycotina</taxon>
        <taxon>Eurotiomycetes</taxon>
        <taxon>Eurotiomycetidae</taxon>
        <taxon>Eurotiales</taxon>
        <taxon>Aspergillaceae</taxon>
        <taxon>Aspergillus</taxon>
        <taxon>Aspergillus subgen. Nidulantes</taxon>
    </lineage>
</organism>
<dbReference type="InterPro" id="IPR003593">
    <property type="entry name" value="AAA+_ATPase"/>
</dbReference>
<comment type="caution">
    <text evidence="10">The sequence shown here is derived from an EMBL/GenBank/DDBJ whole genome shotgun (WGS) entry which is preliminary data.</text>
</comment>
<dbReference type="PANTHER" id="PTHR10763">
    <property type="entry name" value="CELL DIVISION CONTROL PROTEIN 6-RELATED"/>
    <property type="match status" value="1"/>
</dbReference>
<dbReference type="InterPro" id="IPR016314">
    <property type="entry name" value="Cdc6/18"/>
</dbReference>
<evidence type="ECO:0000313" key="10">
    <source>
        <dbReference type="EMBL" id="RDW60425.1"/>
    </source>
</evidence>
<evidence type="ECO:0000256" key="1">
    <source>
        <dbReference type="ARBA" id="ARBA00004123"/>
    </source>
</evidence>
<dbReference type="SUPFAM" id="SSF52540">
    <property type="entry name" value="P-loop containing nucleoside triphosphate hydrolases"/>
    <property type="match status" value="1"/>
</dbReference>
<dbReference type="Gene3D" id="3.40.50.300">
    <property type="entry name" value="P-loop containing nucleotide triphosphate hydrolases"/>
    <property type="match status" value="1"/>
</dbReference>
<dbReference type="Pfam" id="PF22606">
    <property type="entry name" value="Cdc6-ORC-like_ATPase_lid"/>
    <property type="match status" value="1"/>
</dbReference>
<dbReference type="InterPro" id="IPR036388">
    <property type="entry name" value="WH-like_DNA-bd_sf"/>
</dbReference>
<dbReference type="Gene3D" id="1.10.8.60">
    <property type="match status" value="1"/>
</dbReference>
<dbReference type="GO" id="GO:0051301">
    <property type="term" value="P:cell division"/>
    <property type="evidence" value="ECO:0007669"/>
    <property type="project" value="UniProtKB-UniRule"/>
</dbReference>
<dbReference type="AlphaFoldDB" id="A0A3D8QF27"/>
<evidence type="ECO:0000313" key="11">
    <source>
        <dbReference type="Proteomes" id="UP000256690"/>
    </source>
</evidence>
<feature type="compositionally biased region" description="Basic and acidic residues" evidence="8">
    <location>
        <begin position="80"/>
        <end position="91"/>
    </location>
</feature>
<dbReference type="GO" id="GO:0005634">
    <property type="term" value="C:nucleus"/>
    <property type="evidence" value="ECO:0007669"/>
    <property type="project" value="UniProtKB-SubCell"/>
</dbReference>
<sequence length="654" mass="72287">MAATVLGKRQRGTIETEASLPPRSNSRRRTQPPRIHRESKQEPASSTRQLRSRTKQGEESQSENDTITKDRSPGTRRTRKSDVQKLDEPSSSKENFLQISSKRINDSSYTKENSIPVTSKPVNDENLKPVEFKTPSKVRYRNALDSPPVTPKHRVQIGTKPLTPRTPRQLGTPTTAQTVYTQARQLFARGASSGRIVGREAEREKLTLFITEGIQGRKGGCMYVSGPPGTGKSALVKEVLDEVDLESVRVAQLNCASMRTARDVYSKLTEDLCDDDDVFRKSEADRLKSMFLPDKKQVSSQDMFLVMLDEIDHLLTSDAGILQSLFEWSLQRESKLVLIGIANALDLTDRSLPQLKAKNLKPLLLPFLPYNAGQIAGVVINRLRSLLPEDQAEDHNFIPFVQPTAIQLCAKKVASQTGDLRKAFELIKRAIDVIEHETIQKLEMQNPNSPSKTILVENNNLSSSPKYSAPKPSSALPYTILTAPRASIAHIAKITSSVFGQGTTQRLQCLNLQQKAAICALVALDRKRREYDIPQTPSKSRNMAPTVKQIFDAYCTLCRADNILHPLTATEFKDVLGSLETLGLVGEFQSRGRGGTVAGGSDIRRTPSKSSGTSLSKALDEQSLVCFVSQKEIESQITGPGEGILRRLFSGEGL</sequence>
<evidence type="ECO:0000256" key="6">
    <source>
        <dbReference type="ARBA" id="ARBA00023306"/>
    </source>
</evidence>
<dbReference type="GO" id="GO:0006270">
    <property type="term" value="P:DNA replication initiation"/>
    <property type="evidence" value="ECO:0007669"/>
    <property type="project" value="UniProtKB-UniRule"/>
</dbReference>
<feature type="region of interest" description="Disordered" evidence="8">
    <location>
        <begin position="141"/>
        <end position="173"/>
    </location>
</feature>